<proteinExistence type="predicted"/>
<dbReference type="RefSeq" id="WP_012599132.1">
    <property type="nucleotide sequence ID" value="NC_011729.1"/>
</dbReference>
<dbReference type="Proteomes" id="UP000002384">
    <property type="component" value="Chromosome"/>
</dbReference>
<organism evidence="1 2">
    <name type="scientific">Gloeothece citriformis (strain PCC 7424)</name>
    <name type="common">Cyanothece sp. (strain PCC 7424)</name>
    <dbReference type="NCBI Taxonomy" id="65393"/>
    <lineage>
        <taxon>Bacteria</taxon>
        <taxon>Bacillati</taxon>
        <taxon>Cyanobacteriota</taxon>
        <taxon>Cyanophyceae</taxon>
        <taxon>Oscillatoriophycideae</taxon>
        <taxon>Chroococcales</taxon>
        <taxon>Aphanothecaceae</taxon>
        <taxon>Gloeothece</taxon>
        <taxon>Gloeothece citriformis</taxon>
    </lineage>
</organism>
<reference evidence="2" key="1">
    <citation type="journal article" date="2011" name="MBio">
        <title>Novel metabolic attributes of the genus Cyanothece, comprising a group of unicellular nitrogen-fixing Cyanobacteria.</title>
        <authorList>
            <person name="Bandyopadhyay A."/>
            <person name="Elvitigala T."/>
            <person name="Welsh E."/>
            <person name="Stockel J."/>
            <person name="Liberton M."/>
            <person name="Min H."/>
            <person name="Sherman L.A."/>
            <person name="Pakrasi H.B."/>
        </authorList>
    </citation>
    <scope>NUCLEOTIDE SEQUENCE [LARGE SCALE GENOMIC DNA]</scope>
    <source>
        <strain evidence="2">PCC 7424</strain>
    </source>
</reference>
<dbReference type="SUPFAM" id="SSF55486">
    <property type="entry name" value="Metalloproteases ('zincins'), catalytic domain"/>
    <property type="match status" value="1"/>
</dbReference>
<dbReference type="GO" id="GO:0008237">
    <property type="term" value="F:metallopeptidase activity"/>
    <property type="evidence" value="ECO:0007669"/>
    <property type="project" value="InterPro"/>
</dbReference>
<evidence type="ECO:0000313" key="1">
    <source>
        <dbReference type="EMBL" id="ACK70189.1"/>
    </source>
</evidence>
<evidence type="ECO:0008006" key="3">
    <source>
        <dbReference type="Google" id="ProtNLM"/>
    </source>
</evidence>
<dbReference type="InterPro" id="IPR024079">
    <property type="entry name" value="MetalloPept_cat_dom_sf"/>
</dbReference>
<dbReference type="AlphaFoldDB" id="B7KC84"/>
<dbReference type="STRING" id="65393.PCC7424_1754"/>
<name>B7KC84_GLOC7</name>
<dbReference type="eggNOG" id="COG2931">
    <property type="taxonomic scope" value="Bacteria"/>
</dbReference>
<dbReference type="NCBIfam" id="NF038122">
    <property type="entry name" value="metallo_LGF"/>
    <property type="match status" value="1"/>
</dbReference>
<dbReference type="KEGG" id="cyc:PCC7424_1754"/>
<dbReference type="HOGENOM" id="CLU_031041_0_0_3"/>
<protein>
    <recommendedName>
        <fullName evidence="3">Peptidase M10A and M12B matrixin and adamalysin</fullName>
    </recommendedName>
</protein>
<sequence>MSNRFLFSKIQNKLFPQFDLLLQRGQTALSDRKTEGKTKPLAKGGKGRIALSVAGIISLATPAQALNFNITYAPGTTQQQIEGVELAAGIWSSYLKDDITVNFHFEITNQQLGTNILGGATPALSHNINYLDFKTNALAEAVASGQNLFLPGNSSNTFSQLLQDGSITHNNSQVMLTNANAKALGLNFNSNTTLDGYIQLSSSVNWDYNYNSQTLGNTQFDFVSAVLHEIGHSLGFISSLDTANISDNSQNQPTALDLLRYSSESAAVGAIDFSVGNNPYFSIDGGQTPFGYDLNGDNIIDSTEQAYLAQGENTSLGGDGFQAGHWRRSYNNILGVMDPVLSPGKVRQISQLDLALLDYIGWNVDLSQEVDLEQLRFMATTKANNALIVDRSSDVEQMLKDSDIYHVRWTRGTGWWQTGDLEQTTTNNTVSVPEPQTIPAVVILAGIIGIKTFFKRR</sequence>
<dbReference type="Gene3D" id="3.40.390.10">
    <property type="entry name" value="Collagenase (Catalytic Domain)"/>
    <property type="match status" value="1"/>
</dbReference>
<evidence type="ECO:0000313" key="2">
    <source>
        <dbReference type="Proteomes" id="UP000002384"/>
    </source>
</evidence>
<gene>
    <name evidence="1" type="ordered locus">PCC7424_1754</name>
</gene>
<dbReference type="EMBL" id="CP001291">
    <property type="protein sequence ID" value="ACK70189.1"/>
    <property type="molecule type" value="Genomic_DNA"/>
</dbReference>
<dbReference type="OrthoDB" id="8198236at2"/>
<keyword evidence="2" id="KW-1185">Reference proteome</keyword>
<accession>B7KC84</accession>